<reference evidence="3" key="1">
    <citation type="journal article" date="2021" name="BMC Genomics">
        <title>Chromosome-level genome assembly and manually-curated proteome of model necrotroph Parastagonospora nodorum Sn15 reveals a genome-wide trove of candidate effector homologs, and redundancy of virulence-related functions within an accessory chromosome.</title>
        <authorList>
            <person name="Bertazzoni S."/>
            <person name="Jones D.A.B."/>
            <person name="Phan H.T."/>
            <person name="Tan K.-C."/>
            <person name="Hane J.K."/>
        </authorList>
    </citation>
    <scope>NUCLEOTIDE SEQUENCE [LARGE SCALE GENOMIC DNA]</scope>
    <source>
        <strain evidence="3">SN15 / ATCC MYA-4574 / FGSC 10173)</strain>
    </source>
</reference>
<keyword evidence="1" id="KW-0472">Membrane</keyword>
<keyword evidence="1" id="KW-0812">Transmembrane</keyword>
<gene>
    <name evidence="2" type="ORF">JI435_408930</name>
</gene>
<proteinExistence type="predicted"/>
<keyword evidence="3" id="KW-1185">Reference proteome</keyword>
<feature type="transmembrane region" description="Helical" evidence="1">
    <location>
        <begin position="22"/>
        <end position="39"/>
    </location>
</feature>
<sequence length="64" mass="7491">MLDRSGPAGPFQDGDALNQRGLIYYFLQFFFGFLSSHRIRPRFCRFVKAASLFTIHISWKTTKM</sequence>
<accession>A0A7U2HZH8</accession>
<protein>
    <submittedName>
        <fullName evidence="2">Uncharacterized protein</fullName>
    </submittedName>
</protein>
<dbReference type="AlphaFoldDB" id="A0A7U2HZH8"/>
<dbReference type="EMBL" id="CP069028">
    <property type="protein sequence ID" value="QRC96403.1"/>
    <property type="molecule type" value="Genomic_DNA"/>
</dbReference>
<evidence type="ECO:0000313" key="2">
    <source>
        <dbReference type="EMBL" id="QRC96403.1"/>
    </source>
</evidence>
<name>A0A7U2HZH8_PHANO</name>
<evidence type="ECO:0000313" key="3">
    <source>
        <dbReference type="Proteomes" id="UP000663193"/>
    </source>
</evidence>
<keyword evidence="1" id="KW-1133">Transmembrane helix</keyword>
<evidence type="ECO:0000256" key="1">
    <source>
        <dbReference type="SAM" id="Phobius"/>
    </source>
</evidence>
<dbReference type="Proteomes" id="UP000663193">
    <property type="component" value="Chromosome 6"/>
</dbReference>
<dbReference type="VEuPathDB" id="FungiDB:JI435_408930"/>
<organism evidence="2 3">
    <name type="scientific">Phaeosphaeria nodorum (strain SN15 / ATCC MYA-4574 / FGSC 10173)</name>
    <name type="common">Glume blotch fungus</name>
    <name type="synonym">Parastagonospora nodorum</name>
    <dbReference type="NCBI Taxonomy" id="321614"/>
    <lineage>
        <taxon>Eukaryota</taxon>
        <taxon>Fungi</taxon>
        <taxon>Dikarya</taxon>
        <taxon>Ascomycota</taxon>
        <taxon>Pezizomycotina</taxon>
        <taxon>Dothideomycetes</taxon>
        <taxon>Pleosporomycetidae</taxon>
        <taxon>Pleosporales</taxon>
        <taxon>Pleosporineae</taxon>
        <taxon>Phaeosphaeriaceae</taxon>
        <taxon>Parastagonospora</taxon>
    </lineage>
</organism>